<evidence type="ECO:0000256" key="3">
    <source>
        <dbReference type="ARBA" id="ARBA00022692"/>
    </source>
</evidence>
<evidence type="ECO:0000256" key="5">
    <source>
        <dbReference type="ARBA" id="ARBA00022989"/>
    </source>
</evidence>
<keyword evidence="6" id="KW-0406">Ion transport</keyword>
<keyword evidence="4" id="KW-0862">Zinc</keyword>
<feature type="transmembrane region" description="Helical" evidence="8">
    <location>
        <begin position="26"/>
        <end position="47"/>
    </location>
</feature>
<feature type="transmembrane region" description="Helical" evidence="8">
    <location>
        <begin position="125"/>
        <end position="148"/>
    </location>
</feature>
<evidence type="ECO:0000313" key="10">
    <source>
        <dbReference type="EMBL" id="MBS7663721.1"/>
    </source>
</evidence>
<sequence>MTACNHSRWEPSHDYRPLETRAERQAWRVTALTGATMLVEVAAGYAFNSMALLADGWHMASHMLAIGLTALAYLLARRYANDRRFAFGTWKIEVLAGFASSILLLVVIAMLAFESLWRLWQPQRIAFDMALLIAVIGLLVNLLSAWMLGGGHSHAHGDARHDHDHDHDHDHGPGGGRDLNRHAAFVHVLADALTSVAAIIALLGGWWLGWNWLDPLMGVIGAVIIAVWAKGLLLETGKVLLDREMDSPLVARVRSALVAEPDTELADLHLWRVGRAQFACIVSVVTHGNGSADRYKARLQGIRELVHVTVEVNRCAESAAGEQGRRENGVKHAGVIFDCNGARAARQALFVARQNKVQKAEKIVFLSSFLE</sequence>
<dbReference type="Gene3D" id="1.20.1510.10">
    <property type="entry name" value="Cation efflux protein transmembrane domain"/>
    <property type="match status" value="1"/>
</dbReference>
<dbReference type="InterPro" id="IPR045316">
    <property type="entry name" value="Msc2-like"/>
</dbReference>
<dbReference type="Pfam" id="PF01545">
    <property type="entry name" value="Cation_efflux"/>
    <property type="match status" value="1"/>
</dbReference>
<dbReference type="NCBIfam" id="TIGR01297">
    <property type="entry name" value="CDF"/>
    <property type="match status" value="1"/>
</dbReference>
<evidence type="ECO:0000256" key="1">
    <source>
        <dbReference type="ARBA" id="ARBA00004141"/>
    </source>
</evidence>
<gene>
    <name evidence="10" type="primary">dmeF</name>
    <name evidence="10" type="ORF">I0D00_17485</name>
</gene>
<keyword evidence="2" id="KW-0813">Transport</keyword>
<dbReference type="SUPFAM" id="SSF161111">
    <property type="entry name" value="Cation efflux protein transmembrane domain-like"/>
    <property type="match status" value="1"/>
</dbReference>
<evidence type="ECO:0000256" key="2">
    <source>
        <dbReference type="ARBA" id="ARBA00022448"/>
    </source>
</evidence>
<dbReference type="EMBL" id="JADPMV010000002">
    <property type="protein sequence ID" value="MBS7663721.1"/>
    <property type="molecule type" value="Genomic_DNA"/>
</dbReference>
<evidence type="ECO:0000256" key="4">
    <source>
        <dbReference type="ARBA" id="ARBA00022906"/>
    </source>
</evidence>
<keyword evidence="5 8" id="KW-1133">Transmembrane helix</keyword>
<evidence type="ECO:0000313" key="11">
    <source>
        <dbReference type="Proteomes" id="UP001196601"/>
    </source>
</evidence>
<reference evidence="10 11" key="1">
    <citation type="journal article" date="2021" name="Syst. Appl. Microbiol.">
        <title>Pseudomonas lalucatii sp. nov. isolated from Vallgornera, a karstic cave in Mallorca, Western Mediterranean.</title>
        <authorList>
            <person name="Busquets A."/>
            <person name="Mulet M."/>
            <person name="Gomila M."/>
            <person name="Garcia-Valdes E."/>
        </authorList>
    </citation>
    <scope>NUCLEOTIDE SEQUENCE [LARGE SCALE GENOMIC DNA]</scope>
    <source>
        <strain evidence="10 11">R1b54</strain>
    </source>
</reference>
<feature type="transmembrane region" description="Helical" evidence="8">
    <location>
        <begin position="59"/>
        <end position="80"/>
    </location>
</feature>
<dbReference type="InterPro" id="IPR002524">
    <property type="entry name" value="Cation_efflux"/>
</dbReference>
<evidence type="ECO:0000259" key="9">
    <source>
        <dbReference type="Pfam" id="PF01545"/>
    </source>
</evidence>
<dbReference type="NCBIfam" id="NF033827">
    <property type="entry name" value="CDF_efflux_DmeF"/>
    <property type="match status" value="1"/>
</dbReference>
<protein>
    <submittedName>
        <fullName evidence="10">CDF family Co(II)/Ni(II) efflux transporter DmeF</fullName>
    </submittedName>
</protein>
<evidence type="ECO:0000256" key="6">
    <source>
        <dbReference type="ARBA" id="ARBA00023065"/>
    </source>
</evidence>
<evidence type="ECO:0000256" key="8">
    <source>
        <dbReference type="SAM" id="Phobius"/>
    </source>
</evidence>
<name>A0ABS5Q5X7_9PSED</name>
<feature type="domain" description="Cation efflux protein transmembrane" evidence="9">
    <location>
        <begin position="28"/>
        <end position="241"/>
    </location>
</feature>
<dbReference type="PANTHER" id="PTHR45755:SF4">
    <property type="entry name" value="ZINC TRANSPORTER 7"/>
    <property type="match status" value="1"/>
</dbReference>
<keyword evidence="11" id="KW-1185">Reference proteome</keyword>
<comment type="caution">
    <text evidence="10">The sequence shown here is derived from an EMBL/GenBank/DDBJ whole genome shotgun (WGS) entry which is preliminary data.</text>
</comment>
<dbReference type="RefSeq" id="WP_213641092.1">
    <property type="nucleotide sequence ID" value="NZ_JADPMV010000002.1"/>
</dbReference>
<organism evidence="10 11">
    <name type="scientific">Pseudomonas lalucatii</name>
    <dbReference type="NCBI Taxonomy" id="1424203"/>
    <lineage>
        <taxon>Bacteria</taxon>
        <taxon>Pseudomonadati</taxon>
        <taxon>Pseudomonadota</taxon>
        <taxon>Gammaproteobacteria</taxon>
        <taxon>Pseudomonadales</taxon>
        <taxon>Pseudomonadaceae</taxon>
        <taxon>Pseudomonas</taxon>
    </lineage>
</organism>
<proteinExistence type="predicted"/>
<keyword evidence="3 8" id="KW-0812">Transmembrane</keyword>
<feature type="transmembrane region" description="Helical" evidence="8">
    <location>
        <begin position="215"/>
        <end position="233"/>
    </location>
</feature>
<evidence type="ECO:0000256" key="7">
    <source>
        <dbReference type="ARBA" id="ARBA00023136"/>
    </source>
</evidence>
<dbReference type="InterPro" id="IPR058533">
    <property type="entry name" value="Cation_efflux_TM"/>
</dbReference>
<comment type="subcellular location">
    <subcellularLocation>
        <location evidence="1">Membrane</location>
        <topology evidence="1">Multi-pass membrane protein</topology>
    </subcellularLocation>
</comment>
<keyword evidence="4" id="KW-0864">Zinc transport</keyword>
<feature type="transmembrane region" description="Helical" evidence="8">
    <location>
        <begin position="92"/>
        <end position="113"/>
    </location>
</feature>
<dbReference type="Proteomes" id="UP001196601">
    <property type="component" value="Unassembled WGS sequence"/>
</dbReference>
<dbReference type="InterPro" id="IPR027469">
    <property type="entry name" value="Cation_efflux_TMD_sf"/>
</dbReference>
<accession>A0ABS5Q5X7</accession>
<dbReference type="PANTHER" id="PTHR45755">
    <property type="match status" value="1"/>
</dbReference>
<feature type="transmembrane region" description="Helical" evidence="8">
    <location>
        <begin position="184"/>
        <end position="209"/>
    </location>
</feature>
<keyword evidence="7 8" id="KW-0472">Membrane</keyword>